<feature type="region of interest" description="Disordered" evidence="1">
    <location>
        <begin position="211"/>
        <end position="240"/>
    </location>
</feature>
<comment type="caution">
    <text evidence="3">The sequence shown here is derived from an EMBL/GenBank/DDBJ whole genome shotgun (WGS) entry which is preliminary data.</text>
</comment>
<reference evidence="3" key="2">
    <citation type="submission" date="2021-04" db="EMBL/GenBank/DDBJ databases">
        <authorList>
            <person name="Gilroy R."/>
        </authorList>
    </citation>
    <scope>NUCLEOTIDE SEQUENCE</scope>
    <source>
        <strain evidence="3">ChiHecec2B26-446</strain>
    </source>
</reference>
<protein>
    <recommendedName>
        <fullName evidence="5">DUF4410 domain-containing protein</fullName>
    </recommendedName>
</protein>
<keyword evidence="2" id="KW-0732">Signal</keyword>
<name>A0A9D1PXH2_9BACT</name>
<reference evidence="3" key="1">
    <citation type="journal article" date="2021" name="PeerJ">
        <title>Extensive microbial diversity within the chicken gut microbiome revealed by metagenomics and culture.</title>
        <authorList>
            <person name="Gilroy R."/>
            <person name="Ravi A."/>
            <person name="Getino M."/>
            <person name="Pursley I."/>
            <person name="Horton D.L."/>
            <person name="Alikhan N.F."/>
            <person name="Baker D."/>
            <person name="Gharbi K."/>
            <person name="Hall N."/>
            <person name="Watson M."/>
            <person name="Adriaenssens E.M."/>
            <person name="Foster-Nyarko E."/>
            <person name="Jarju S."/>
            <person name="Secka A."/>
            <person name="Antonio M."/>
            <person name="Oren A."/>
            <person name="Chaudhuri R.R."/>
            <person name="La Ragione R."/>
            <person name="Hildebrand F."/>
            <person name="Pallen M.J."/>
        </authorList>
    </citation>
    <scope>NUCLEOTIDE SEQUENCE</scope>
    <source>
        <strain evidence="3">ChiHecec2B26-446</strain>
    </source>
</reference>
<feature type="signal peptide" evidence="2">
    <location>
        <begin position="1"/>
        <end position="27"/>
    </location>
</feature>
<feature type="chain" id="PRO_5038735182" description="DUF4410 domain-containing protein" evidence="2">
    <location>
        <begin position="28"/>
        <end position="240"/>
    </location>
</feature>
<feature type="compositionally biased region" description="Basic residues" evidence="1">
    <location>
        <begin position="217"/>
        <end position="240"/>
    </location>
</feature>
<evidence type="ECO:0000313" key="4">
    <source>
        <dbReference type="Proteomes" id="UP000886752"/>
    </source>
</evidence>
<evidence type="ECO:0000313" key="3">
    <source>
        <dbReference type="EMBL" id="HIW00851.1"/>
    </source>
</evidence>
<gene>
    <name evidence="3" type="ORF">H9894_06645</name>
</gene>
<evidence type="ECO:0008006" key="5">
    <source>
        <dbReference type="Google" id="ProtNLM"/>
    </source>
</evidence>
<evidence type="ECO:0000256" key="1">
    <source>
        <dbReference type="SAM" id="MobiDB-lite"/>
    </source>
</evidence>
<dbReference type="EMBL" id="DXHV01000063">
    <property type="protein sequence ID" value="HIW00851.1"/>
    <property type="molecule type" value="Genomic_DNA"/>
</dbReference>
<dbReference type="Proteomes" id="UP000886752">
    <property type="component" value="Unassembled WGS sequence"/>
</dbReference>
<dbReference type="PROSITE" id="PS51257">
    <property type="entry name" value="PROKAR_LIPOPROTEIN"/>
    <property type="match status" value="1"/>
</dbReference>
<organism evidence="3 4">
    <name type="scientific">Candidatus Desulfovibrio intestinipullorum</name>
    <dbReference type="NCBI Taxonomy" id="2838536"/>
    <lineage>
        <taxon>Bacteria</taxon>
        <taxon>Pseudomonadati</taxon>
        <taxon>Thermodesulfobacteriota</taxon>
        <taxon>Desulfovibrionia</taxon>
        <taxon>Desulfovibrionales</taxon>
        <taxon>Desulfovibrionaceae</taxon>
        <taxon>Desulfovibrio</taxon>
    </lineage>
</organism>
<evidence type="ECO:0000256" key="2">
    <source>
        <dbReference type="SAM" id="SignalP"/>
    </source>
</evidence>
<accession>A0A9D1PXH2</accession>
<proteinExistence type="predicted"/>
<sequence>MRPCTQILHLAFLVALCLTLTACPSHSAKGRLAREVEHPAPPADLAFFHSVPVQPMRNANKEAAFITISDQQHLSGLLKARLERVLLQHNFTLTEQPSKAERIISLKILYKGHGNRQDLQTCVRAGYDAALPSLQGKESVLVADLLLVRRTAPGKNAQLRNISSRNKKSSTQVRIGLVTAHEEVLKGHAMEEALAEDIAGIAASSEDAKFYKPTTVTKKKKSVRKTKKKASKKRKSRNRG</sequence>
<dbReference type="AlphaFoldDB" id="A0A9D1PXH2"/>